<keyword evidence="10" id="KW-0238">DNA-binding</keyword>
<keyword evidence="5 16" id="KW-0597">Phosphoprotein</keyword>
<keyword evidence="6" id="KW-0547">Nucleotide-binding</keyword>
<accession>A0ABQ1J4I7</accession>
<evidence type="ECO:0000256" key="8">
    <source>
        <dbReference type="ARBA" id="ARBA00023012"/>
    </source>
</evidence>
<comment type="caution">
    <text evidence="19">The sequence shown here is derived from an EMBL/GenBank/DDBJ whole genome shotgun (WGS) entry which is preliminary data.</text>
</comment>
<evidence type="ECO:0000256" key="6">
    <source>
        <dbReference type="ARBA" id="ARBA00022741"/>
    </source>
</evidence>
<feature type="modified residue" description="4-aspartylphosphate" evidence="16">
    <location>
        <position position="54"/>
    </location>
</feature>
<dbReference type="PRINTS" id="PR01590">
    <property type="entry name" value="HTHFIS"/>
</dbReference>
<evidence type="ECO:0000256" key="3">
    <source>
        <dbReference type="ARBA" id="ARBA00022490"/>
    </source>
</evidence>
<dbReference type="SUPFAM" id="SSF52540">
    <property type="entry name" value="P-loop containing nucleoside triphosphate hydrolases"/>
    <property type="match status" value="1"/>
</dbReference>
<dbReference type="SMART" id="SM00448">
    <property type="entry name" value="REC"/>
    <property type="match status" value="1"/>
</dbReference>
<evidence type="ECO:0000259" key="17">
    <source>
        <dbReference type="PROSITE" id="PS50045"/>
    </source>
</evidence>
<dbReference type="InterPro" id="IPR002197">
    <property type="entry name" value="HTH_Fis"/>
</dbReference>
<evidence type="ECO:0000256" key="11">
    <source>
        <dbReference type="ARBA" id="ARBA00023159"/>
    </source>
</evidence>
<evidence type="ECO:0000256" key="4">
    <source>
        <dbReference type="ARBA" id="ARBA00022491"/>
    </source>
</evidence>
<protein>
    <recommendedName>
        <fullName evidence="2">DNA-binding transcriptional regulator NtrC</fullName>
    </recommendedName>
    <alternativeName>
        <fullName evidence="13">Nitrogen regulation protein NR(I)</fullName>
    </alternativeName>
    <alternativeName>
        <fullName evidence="14">Nitrogen regulator I</fullName>
    </alternativeName>
</protein>
<evidence type="ECO:0000259" key="18">
    <source>
        <dbReference type="PROSITE" id="PS50110"/>
    </source>
</evidence>
<evidence type="ECO:0000313" key="19">
    <source>
        <dbReference type="EMBL" id="GGB59425.1"/>
    </source>
</evidence>
<dbReference type="PROSITE" id="PS50045">
    <property type="entry name" value="SIGMA54_INTERACT_4"/>
    <property type="match status" value="1"/>
</dbReference>
<dbReference type="Gene3D" id="1.10.10.60">
    <property type="entry name" value="Homeodomain-like"/>
    <property type="match status" value="1"/>
</dbReference>
<dbReference type="Pfam" id="PF00158">
    <property type="entry name" value="Sigma54_activat"/>
    <property type="match status" value="1"/>
</dbReference>
<comment type="function">
    <text evidence="15">Member of the two-component regulatory system NtrB/NtrC, which controls expression of the nitrogen-regulated (ntr) genes in response to nitrogen limitation. Phosphorylated NtrC binds directly to DNA and stimulates the formation of open promoter-sigma54-RNA polymerase complexes.</text>
</comment>
<dbReference type="SUPFAM" id="SSF52172">
    <property type="entry name" value="CheY-like"/>
    <property type="match status" value="1"/>
</dbReference>
<evidence type="ECO:0000256" key="13">
    <source>
        <dbReference type="ARBA" id="ARBA00029881"/>
    </source>
</evidence>
<evidence type="ECO:0000256" key="9">
    <source>
        <dbReference type="ARBA" id="ARBA00023015"/>
    </source>
</evidence>
<dbReference type="Gene3D" id="3.40.50.300">
    <property type="entry name" value="P-loop containing nucleotide triphosphate hydrolases"/>
    <property type="match status" value="1"/>
</dbReference>
<feature type="domain" description="Response regulatory" evidence="18">
    <location>
        <begin position="5"/>
        <end position="119"/>
    </location>
</feature>
<dbReference type="Pfam" id="PF02954">
    <property type="entry name" value="HTH_8"/>
    <property type="match status" value="1"/>
</dbReference>
<evidence type="ECO:0000256" key="7">
    <source>
        <dbReference type="ARBA" id="ARBA00022840"/>
    </source>
</evidence>
<comment type="subcellular location">
    <subcellularLocation>
        <location evidence="1">Cytoplasm</location>
    </subcellularLocation>
</comment>
<dbReference type="InterPro" id="IPR002078">
    <property type="entry name" value="Sigma_54_int"/>
</dbReference>
<evidence type="ECO:0000256" key="1">
    <source>
        <dbReference type="ARBA" id="ARBA00004496"/>
    </source>
</evidence>
<keyword evidence="4" id="KW-0678">Repressor</keyword>
<gene>
    <name evidence="19" type="primary">ntrC</name>
    <name evidence="19" type="ORF">GCM10011503_04850</name>
</gene>
<evidence type="ECO:0000256" key="10">
    <source>
        <dbReference type="ARBA" id="ARBA00023125"/>
    </source>
</evidence>
<feature type="domain" description="Sigma-54 factor interaction" evidence="17">
    <location>
        <begin position="140"/>
        <end position="346"/>
    </location>
</feature>
<dbReference type="InterPro" id="IPR058031">
    <property type="entry name" value="AAA_lid_NorR"/>
</dbReference>
<dbReference type="Pfam" id="PF00072">
    <property type="entry name" value="Response_reg"/>
    <property type="match status" value="1"/>
</dbReference>
<evidence type="ECO:0000313" key="20">
    <source>
        <dbReference type="Proteomes" id="UP000628854"/>
    </source>
</evidence>
<evidence type="ECO:0000256" key="15">
    <source>
        <dbReference type="ARBA" id="ARBA00043886"/>
    </source>
</evidence>
<keyword evidence="8" id="KW-0902">Two-component regulatory system</keyword>
<dbReference type="EMBL" id="BMKF01000001">
    <property type="protein sequence ID" value="GGB59425.1"/>
    <property type="molecule type" value="Genomic_DNA"/>
</dbReference>
<proteinExistence type="predicted"/>
<dbReference type="Pfam" id="PF25601">
    <property type="entry name" value="AAA_lid_14"/>
    <property type="match status" value="1"/>
</dbReference>
<dbReference type="InterPro" id="IPR001789">
    <property type="entry name" value="Sig_transdc_resp-reg_receiver"/>
</dbReference>
<dbReference type="CDD" id="cd00009">
    <property type="entry name" value="AAA"/>
    <property type="match status" value="1"/>
</dbReference>
<keyword evidence="9" id="KW-0805">Transcription regulation</keyword>
<dbReference type="InterPro" id="IPR009057">
    <property type="entry name" value="Homeodomain-like_sf"/>
</dbReference>
<reference evidence="20" key="1">
    <citation type="journal article" date="2019" name="Int. J. Syst. Evol. Microbiol.">
        <title>The Global Catalogue of Microorganisms (GCM) 10K type strain sequencing project: providing services to taxonomists for standard genome sequencing and annotation.</title>
        <authorList>
            <consortium name="The Broad Institute Genomics Platform"/>
            <consortium name="The Broad Institute Genome Sequencing Center for Infectious Disease"/>
            <person name="Wu L."/>
            <person name="Ma J."/>
        </authorList>
    </citation>
    <scope>NUCLEOTIDE SEQUENCE [LARGE SCALE GENOMIC DNA]</scope>
    <source>
        <strain evidence="20">CGMCC 1.15928</strain>
    </source>
</reference>
<evidence type="ECO:0000256" key="5">
    <source>
        <dbReference type="ARBA" id="ARBA00022553"/>
    </source>
</evidence>
<keyword evidence="20" id="KW-1185">Reference proteome</keyword>
<dbReference type="InterPro" id="IPR027417">
    <property type="entry name" value="P-loop_NTPase"/>
</dbReference>
<dbReference type="PROSITE" id="PS50110">
    <property type="entry name" value="RESPONSE_REGULATORY"/>
    <property type="match status" value="1"/>
</dbReference>
<dbReference type="Proteomes" id="UP000628854">
    <property type="component" value="Unassembled WGS sequence"/>
</dbReference>
<keyword evidence="12" id="KW-0804">Transcription</keyword>
<dbReference type="InterPro" id="IPR011006">
    <property type="entry name" value="CheY-like_superfamily"/>
</dbReference>
<dbReference type="Gene3D" id="1.10.8.60">
    <property type="match status" value="1"/>
</dbReference>
<evidence type="ECO:0000256" key="16">
    <source>
        <dbReference type="PROSITE-ProRule" id="PRU00169"/>
    </source>
</evidence>
<evidence type="ECO:0000256" key="12">
    <source>
        <dbReference type="ARBA" id="ARBA00023163"/>
    </source>
</evidence>
<dbReference type="InterPro" id="IPR025944">
    <property type="entry name" value="Sigma_54_int_dom_CS"/>
</dbReference>
<dbReference type="Gene3D" id="3.40.50.2300">
    <property type="match status" value="1"/>
</dbReference>
<name>A0ABQ1J4I7_9PROT</name>
<dbReference type="RefSeq" id="WP_084393764.1">
    <property type="nucleotide sequence ID" value="NZ_BMKF01000001.1"/>
</dbReference>
<keyword evidence="11" id="KW-0010">Activator</keyword>
<dbReference type="PROSITE" id="PS00688">
    <property type="entry name" value="SIGMA54_INTERACT_3"/>
    <property type="match status" value="1"/>
</dbReference>
<organism evidence="19 20">
    <name type="scientific">Henriciella pelagia</name>
    <dbReference type="NCBI Taxonomy" id="1977912"/>
    <lineage>
        <taxon>Bacteria</taxon>
        <taxon>Pseudomonadati</taxon>
        <taxon>Pseudomonadota</taxon>
        <taxon>Alphaproteobacteria</taxon>
        <taxon>Hyphomonadales</taxon>
        <taxon>Hyphomonadaceae</taxon>
        <taxon>Henriciella</taxon>
    </lineage>
</organism>
<dbReference type="PANTHER" id="PTHR32071:SF95">
    <property type="entry name" value="DNA-BINDING TRANSCRIPTIONAL REGULATOR NTRC"/>
    <property type="match status" value="1"/>
</dbReference>
<evidence type="ECO:0000256" key="14">
    <source>
        <dbReference type="ARBA" id="ARBA00031910"/>
    </source>
</evidence>
<keyword evidence="7" id="KW-0067">ATP-binding</keyword>
<dbReference type="PANTHER" id="PTHR32071">
    <property type="entry name" value="TRANSCRIPTIONAL REGULATORY PROTEIN"/>
    <property type="match status" value="1"/>
</dbReference>
<sequence length="452" mass="49850">MSQKTILLAEDDASIRLVVNQTLVTEGYQVRATSSADALERWIRNGEGDVVVTDVYLGDTAIFELLPSIKLARPELPVIVMSGQNTILTAASAARHGVFDYLPKPFDIDQLSSLVGRALKGPVKKDAASASSDVEGNLPLIGRSDPMQEVYRIISRVMNTDLTVLIEGESGTGKELAAQAIHQLGSGKNGKFKALDLAAMPTDQISRDLFGTETEPGLAFDKEATLYLDEIGDLPAEAQTQLVKLMREAGGARIIASTRQPLAKLVDEGRFREDLFYRINVVRIFMPPLRQRKEDIPELVRAFLMRAHRKGLSSKQIEPAAMDLMMAYDWPGNVRELENLIMRLAALSPDAVISQREIERELRAEALKDISSNSSFEKEVEALLHRFVMADLLQASPDESKIHQEVMEQVERPLIKLALSVTSGNKLRTAALLGVNRNTLRARINSLGIADE</sequence>
<keyword evidence="3" id="KW-0963">Cytoplasm</keyword>
<dbReference type="SUPFAM" id="SSF46689">
    <property type="entry name" value="Homeodomain-like"/>
    <property type="match status" value="1"/>
</dbReference>
<evidence type="ECO:0000256" key="2">
    <source>
        <dbReference type="ARBA" id="ARBA00019059"/>
    </source>
</evidence>